<dbReference type="OrthoDB" id="119963at2"/>
<feature type="domain" description="Microcin J25-processing protein McjB C-terminal" evidence="1">
    <location>
        <begin position="16"/>
        <end position="117"/>
    </location>
</feature>
<keyword evidence="3" id="KW-1185">Reference proteome</keyword>
<evidence type="ECO:0000259" key="1">
    <source>
        <dbReference type="Pfam" id="PF13471"/>
    </source>
</evidence>
<dbReference type="RefSeq" id="WP_012564616.1">
    <property type="nucleotide sequence ID" value="NC_011386.1"/>
</dbReference>
<dbReference type="KEGG" id="oca:OCAR_7489"/>
<dbReference type="EMBL" id="CP002826">
    <property type="protein sequence ID" value="AEI05369.1"/>
    <property type="molecule type" value="Genomic_DNA"/>
</dbReference>
<protein>
    <recommendedName>
        <fullName evidence="1">Microcin J25-processing protein McjB C-terminal domain-containing protein</fullName>
    </recommendedName>
</protein>
<dbReference type="NCBIfam" id="NF033537">
    <property type="entry name" value="lasso_biosyn_B2"/>
    <property type="match status" value="1"/>
</dbReference>
<dbReference type="KEGG" id="ocg:OCA5_c06460"/>
<dbReference type="InterPro" id="IPR053521">
    <property type="entry name" value="McjB-like"/>
</dbReference>
<organism evidence="2 3">
    <name type="scientific">Afipia carboxidovorans (strain ATCC 49405 / DSM 1227 / KCTC 32145 / OM5)</name>
    <name type="common">Oligotropha carboxidovorans</name>
    <dbReference type="NCBI Taxonomy" id="504832"/>
    <lineage>
        <taxon>Bacteria</taxon>
        <taxon>Pseudomonadati</taxon>
        <taxon>Pseudomonadota</taxon>
        <taxon>Alphaproteobacteria</taxon>
        <taxon>Hyphomicrobiales</taxon>
        <taxon>Nitrobacteraceae</taxon>
        <taxon>Afipia</taxon>
    </lineage>
</organism>
<dbReference type="AlphaFoldDB" id="B6JJJ8"/>
<reference evidence="2 3" key="1">
    <citation type="journal article" date="2011" name="J. Bacteriol.">
        <title>Complete genome sequences of the chemolithoautotrophic Oligotropha carboxidovorans strains OM4 and OM5.</title>
        <authorList>
            <person name="Volland S."/>
            <person name="Rachinger M."/>
            <person name="Strittmatter A."/>
            <person name="Daniel R."/>
            <person name="Gottschalk G."/>
            <person name="Meyer O."/>
        </authorList>
    </citation>
    <scope>NUCLEOTIDE SEQUENCE [LARGE SCALE GENOMIC DNA]</scope>
    <source>
        <strain evidence="3">ATCC 49405 / DSM 1227 / KCTC 32145 / OM5</strain>
    </source>
</reference>
<name>B6JJJ8_AFIC5</name>
<dbReference type="Pfam" id="PF13471">
    <property type="entry name" value="Transglut_core3"/>
    <property type="match status" value="1"/>
</dbReference>
<dbReference type="STRING" id="504832.OCA5_c06460"/>
<dbReference type="Proteomes" id="UP000007730">
    <property type="component" value="Chromosome"/>
</dbReference>
<gene>
    <name evidence="2" type="ordered locus">OCA5_c06460</name>
</gene>
<proteinExistence type="predicted"/>
<accession>B6JJJ8</accession>
<sequence length="144" mass="15949">MSAALLSLSHLSTKLFGIDRTVRMFQWLGERTRVKPRPDRAPTQDIATRALHGLNGLPMRIECLDQAIAVWFSLNRHGHPAFLKIGMRLSPLSGHAWVTCGDEVFIKTPGMEDFSVVAAYDPFTTLVTTPVEPASPAPDRAQVR</sequence>
<dbReference type="HOGENOM" id="CLU_1794540_0_0_5"/>
<evidence type="ECO:0000313" key="3">
    <source>
        <dbReference type="Proteomes" id="UP000007730"/>
    </source>
</evidence>
<dbReference type="InterPro" id="IPR032708">
    <property type="entry name" value="McjB_C"/>
</dbReference>
<evidence type="ECO:0000313" key="2">
    <source>
        <dbReference type="EMBL" id="AEI05369.1"/>
    </source>
</evidence>